<sequence length="48" mass="5180">MMVPSSKWRTATGESPCNSCVSMETSLEENRIESIGNSCARASSNALR</sequence>
<organism evidence="2">
    <name type="scientific">Rhizophora mucronata</name>
    <name type="common">Asiatic mangrove</name>
    <dbReference type="NCBI Taxonomy" id="61149"/>
    <lineage>
        <taxon>Eukaryota</taxon>
        <taxon>Viridiplantae</taxon>
        <taxon>Streptophyta</taxon>
        <taxon>Embryophyta</taxon>
        <taxon>Tracheophyta</taxon>
        <taxon>Spermatophyta</taxon>
        <taxon>Magnoliopsida</taxon>
        <taxon>eudicotyledons</taxon>
        <taxon>Gunneridae</taxon>
        <taxon>Pentapetalae</taxon>
        <taxon>rosids</taxon>
        <taxon>fabids</taxon>
        <taxon>Malpighiales</taxon>
        <taxon>Rhizophoraceae</taxon>
        <taxon>Rhizophora</taxon>
    </lineage>
</organism>
<dbReference type="AlphaFoldDB" id="A0A2P2J000"/>
<reference evidence="2" key="1">
    <citation type="submission" date="2018-02" db="EMBL/GenBank/DDBJ databases">
        <title>Rhizophora mucronata_Transcriptome.</title>
        <authorList>
            <person name="Meera S.P."/>
            <person name="Sreeshan A."/>
            <person name="Augustine A."/>
        </authorList>
    </citation>
    <scope>NUCLEOTIDE SEQUENCE</scope>
    <source>
        <tissue evidence="2">Leaf</tissue>
    </source>
</reference>
<feature type="region of interest" description="Disordered" evidence="1">
    <location>
        <begin position="1"/>
        <end position="20"/>
    </location>
</feature>
<evidence type="ECO:0000313" key="2">
    <source>
        <dbReference type="EMBL" id="MBW86765.1"/>
    </source>
</evidence>
<accession>A0A2P2J000</accession>
<evidence type="ECO:0000256" key="1">
    <source>
        <dbReference type="SAM" id="MobiDB-lite"/>
    </source>
</evidence>
<proteinExistence type="predicted"/>
<name>A0A2P2J000_RHIMU</name>
<protein>
    <submittedName>
        <fullName evidence="2">Uncharacterized protein</fullName>
    </submittedName>
</protein>
<feature type="compositionally biased region" description="Polar residues" evidence="1">
    <location>
        <begin position="7"/>
        <end position="20"/>
    </location>
</feature>
<dbReference type="EMBL" id="GGEC01006282">
    <property type="protein sequence ID" value="MBW86765.1"/>
    <property type="molecule type" value="Transcribed_RNA"/>
</dbReference>